<keyword evidence="1" id="KW-0472">Membrane</keyword>
<evidence type="ECO:0000313" key="2">
    <source>
        <dbReference type="EMBL" id="CAD7439968.1"/>
    </source>
</evidence>
<reference evidence="2" key="1">
    <citation type="submission" date="2020-11" db="EMBL/GenBank/DDBJ databases">
        <authorList>
            <person name="Tran Van P."/>
        </authorList>
    </citation>
    <scope>NUCLEOTIDE SEQUENCE</scope>
</reference>
<feature type="transmembrane region" description="Helical" evidence="1">
    <location>
        <begin position="64"/>
        <end position="91"/>
    </location>
</feature>
<gene>
    <name evidence="2" type="ORF">TBIB3V08_LOCUS2507</name>
</gene>
<proteinExistence type="predicted"/>
<evidence type="ECO:0000256" key="1">
    <source>
        <dbReference type="SAM" id="Phobius"/>
    </source>
</evidence>
<dbReference type="EMBL" id="OD564831">
    <property type="protein sequence ID" value="CAD7439968.1"/>
    <property type="molecule type" value="Genomic_DNA"/>
</dbReference>
<feature type="transmembrane region" description="Helical" evidence="1">
    <location>
        <begin position="412"/>
        <end position="434"/>
    </location>
</feature>
<name>A0A7R9ERC4_9NEOP</name>
<organism evidence="2">
    <name type="scientific">Timema bartmani</name>
    <dbReference type="NCBI Taxonomy" id="61472"/>
    <lineage>
        <taxon>Eukaryota</taxon>
        <taxon>Metazoa</taxon>
        <taxon>Ecdysozoa</taxon>
        <taxon>Arthropoda</taxon>
        <taxon>Hexapoda</taxon>
        <taxon>Insecta</taxon>
        <taxon>Pterygota</taxon>
        <taxon>Neoptera</taxon>
        <taxon>Polyneoptera</taxon>
        <taxon>Phasmatodea</taxon>
        <taxon>Timematodea</taxon>
        <taxon>Timematoidea</taxon>
        <taxon>Timematidae</taxon>
        <taxon>Timema</taxon>
    </lineage>
</organism>
<sequence length="639" mass="71171">MEFEETISKRSTQQHKQISNDDKINIEYATVSVASEEAMILVLPAVDLCCPPMLLAVDLCCLSVLLAVDLCCLSVLLVAVPGIVGFLLVVARGLLLPELVVVVEVVLLSDVSQGLYLGILPAQLVKVAFLRHPMVEVFFHSVSEEHIKSVTDNEVCILINLGTCELHVVHGSLRTGVEPVNWDIHCLLCHTCYLFTDSTARQALFTQLTGCTTFPLKFCGVRWLENATGFQRALQIWDHVKFHKEEKLPKTKPVGILKRAACDPFLKIKFSRKKKTDKIIGRMLPEIMEAAAMKDPASVALDNLNRSSNMDHLDVVPPCPTRPQSSSRVYLSPEDMRNIPKKKDKTTKKTLKNKNGGERAMLKYPSPPQLTSRPLFRAPLKGTIWTLELRFFATLITRVLTIQHFALSSLALARAMYSVMLHIVLPIALVALYLSMQWHSKRVRGSRLEYHQPSVKGHHRGGVLDSVDTGIEVLCHIRNNSSLALESDGVVDGGKSVVSLVDGFYKLMRSLTELGAVCVKANFNLCPKPAVAYTHKRKTATFERGSYVLEESVRKRKIKSFKKELLRLIKRKLPAGGLVVLTTWHSISTDVGTIIANIRGYSVVLHGRKTEFPGIKRQPPKLVLDELDVLAHVAPNRAE</sequence>
<keyword evidence="1" id="KW-1133">Transmembrane helix</keyword>
<keyword evidence="1" id="KW-0812">Transmembrane</keyword>
<accession>A0A7R9ERC4</accession>
<dbReference type="AlphaFoldDB" id="A0A7R9ERC4"/>
<protein>
    <submittedName>
        <fullName evidence="2">Uncharacterized protein</fullName>
    </submittedName>
</protein>